<feature type="signal peptide" evidence="3">
    <location>
        <begin position="1"/>
        <end position="33"/>
    </location>
</feature>
<dbReference type="InterPro" id="IPR001434">
    <property type="entry name" value="OmcB-like_DUF11"/>
</dbReference>
<proteinExistence type="predicted"/>
<keyword evidence="6" id="KW-1185">Reference proteome</keyword>
<feature type="transmembrane region" description="Helical" evidence="2">
    <location>
        <begin position="3448"/>
        <end position="3467"/>
    </location>
</feature>
<evidence type="ECO:0000256" key="3">
    <source>
        <dbReference type="SAM" id="SignalP"/>
    </source>
</evidence>
<protein>
    <recommendedName>
        <fullName evidence="4">DUF11 domain-containing protein</fullName>
    </recommendedName>
</protein>
<reference evidence="5" key="1">
    <citation type="submission" date="2022-11" db="EMBL/GenBank/DDBJ databases">
        <authorList>
            <person name="Somphong A."/>
            <person name="Phongsopitanun W."/>
        </authorList>
    </citation>
    <scope>NUCLEOTIDE SEQUENCE</scope>
    <source>
        <strain evidence="5">Pm04-4</strain>
    </source>
</reference>
<keyword evidence="2" id="KW-0812">Transmembrane</keyword>
<feature type="compositionally biased region" description="Gly residues" evidence="1">
    <location>
        <begin position="3420"/>
        <end position="3440"/>
    </location>
</feature>
<feature type="domain" description="DUF11" evidence="4">
    <location>
        <begin position="359"/>
        <end position="459"/>
    </location>
</feature>
<gene>
    <name evidence="5" type="ORF">OWR29_16365</name>
</gene>
<keyword evidence="2" id="KW-1133">Transmembrane helix</keyword>
<feature type="region of interest" description="Disordered" evidence="1">
    <location>
        <begin position="3417"/>
        <end position="3442"/>
    </location>
</feature>
<keyword evidence="2" id="KW-0472">Membrane</keyword>
<evidence type="ECO:0000256" key="2">
    <source>
        <dbReference type="SAM" id="Phobius"/>
    </source>
</evidence>
<feature type="region of interest" description="Disordered" evidence="1">
    <location>
        <begin position="3487"/>
        <end position="3508"/>
    </location>
</feature>
<evidence type="ECO:0000259" key="4">
    <source>
        <dbReference type="Pfam" id="PF01345"/>
    </source>
</evidence>
<feature type="compositionally biased region" description="Polar residues" evidence="1">
    <location>
        <begin position="2345"/>
        <end position="2364"/>
    </location>
</feature>
<feature type="region of interest" description="Disordered" evidence="1">
    <location>
        <begin position="2342"/>
        <end position="2364"/>
    </location>
</feature>
<comment type="caution">
    <text evidence="5">The sequence shown here is derived from an EMBL/GenBank/DDBJ whole genome shotgun (WGS) entry which is preliminary data.</text>
</comment>
<evidence type="ECO:0000313" key="5">
    <source>
        <dbReference type="EMBL" id="MCY1139574.1"/>
    </source>
</evidence>
<feature type="region of interest" description="Disordered" evidence="1">
    <location>
        <begin position="3384"/>
        <end position="3403"/>
    </location>
</feature>
<dbReference type="Proteomes" id="UP001151002">
    <property type="component" value="Unassembled WGS sequence"/>
</dbReference>
<dbReference type="EMBL" id="JAPNTZ010000005">
    <property type="protein sequence ID" value="MCY1139574.1"/>
    <property type="molecule type" value="Genomic_DNA"/>
</dbReference>
<feature type="compositionally biased region" description="Basic residues" evidence="1">
    <location>
        <begin position="3488"/>
        <end position="3500"/>
    </location>
</feature>
<accession>A0ABT4AZE5</accession>
<evidence type="ECO:0000256" key="1">
    <source>
        <dbReference type="SAM" id="MobiDB-lite"/>
    </source>
</evidence>
<dbReference type="PANTHER" id="PTHR35902:SF6">
    <property type="entry name" value="CONSERVED WITHIN P. AEROPHILUM"/>
    <property type="match status" value="1"/>
</dbReference>
<name>A0ABT4AZE5_9ACTN</name>
<evidence type="ECO:0000313" key="6">
    <source>
        <dbReference type="Proteomes" id="UP001151002"/>
    </source>
</evidence>
<dbReference type="PANTHER" id="PTHR35902">
    <property type="entry name" value="S-LAYER DOMAIN-LIKE PROTEIN-RELATED"/>
    <property type="match status" value="1"/>
</dbReference>
<feature type="chain" id="PRO_5045209639" description="DUF11 domain-containing protein" evidence="3">
    <location>
        <begin position="34"/>
        <end position="3508"/>
    </location>
</feature>
<sequence length="3508" mass="342380">MLFHWRIPVKQLALLVVAVLALTLFWGPGAAYAATSVTTTSNALRVGLTVLGLPVNVTLPATANWNGGTAVSSTLVNANIPNVATTGTVAATGGPSGDGGTAEGKVTGLNLLGGTLTADAVGATCLMNSTAISHTVNTANLRLSGLPVSIQADGTISLPGVLTAAIDSEAATWNTTSGQFVYTAKAIDLKLLAALGSVAGGTVVIGEAICRGNVKLGTVTSTGTTVAPGQSGTPTVTVSNTGDVAAPNTTIRIPKPSATYYPLGTPTVTGGGTCDKDGNATYIVCTGVTVPGGGTAKVSMPVTLKATATGTAPAWSPAANSITATSTPVAAATDATMTINGGGSALATALPRTTTGGTITVTPAALAAGKTAPATVKITNAGPSDADSATVTIPIGNAPSGVRVTSATSTSGTCVTDTSNVVCSNVAIGAGQDATITLNTAATLATPPGTTWDLANITTTLNNKTITGYGRVAAVSDPDVNIDNGVSITPVAGTPGGAKVNATVKINNVGIQPGTATVTFPAAPAGYTIDTAGASAGGGTCALVSGALKCTGVTVPKMTGGTPGSLTLTVPVTLGSGVTADWTGTVTATTTDSTGTATGTLINAVTRANLAAAARGPAARTVSPGQPTTMTVDIDNQGPSDAVATPFVVVAPQNTTFGPLTGAVGTACQTLTPTTVRCSVTQKPDDPILSLDLPLLVSATADASTPLAGGCVSLDNDAICGGAADTALPTITLRPKLADRLTVLGTPATITPGSSGTGTLTLTSIQAETGVKITVPKAALPSGFTVSAATVNGGTCDITGATAIVCTGIPLAANTPKDVQLTVQVPATATSTQTWTATGITVETGNESMTATGALATTGTPAYRLEATVGVPTAGSVEPGGTANVQVTVTNKGPSTATGASFTVAAPTGTTFGTLSSPASDICTANADRNLLTCTTTLALNAATAQLTLPLVVAANADPDKAISGSCVNLDGYPGCGAGDATIPPITLKVPAAAQVGFASDTVTVTPGDTATTAKLRVSATRAQLTNTVVAIPLTPRPAGLNAPTVTLAGGGACPVSANIATCTIPTIDPGTPQEINLGLTATAGAGTGTWTVPGITATIPAGTVTAADQTLARIGDPRNVVTATVNVPSTPILPGGTGSVSVDVNNTGPSDALGAKVSVIAPAGATFTALTPGSPTANACQLAADGKSAGCTFDQTVAASATTFTFPIAVAANVQAGADLTGGCVDLDANGICTTADGNFPPIPVDVPLQGRLTVSATPATVVPGDPTAKTATLTLKSGANINDLVVATSTAAPTGLQVTAVTAPGNLDCAPTATGTFNCGDVDLTGVNHSADITLTLKAAANADPATWTPVLAISGGGQNATAAAAVAVIGAAQPTLSATATVPSAGTLNPGDTATVNVTVANTGFSDAKNRVVTVTAPAGTTFDAANLPAACQSLVATRVQCTVTAPAGQNAALALPVVIPANADLFTSIGGGCVDYDGTPGCDASIPTITLRAPVDRRAAVSVTPVTVTPGTTGNASVRVTAENGDLTGFSIEVPLTLGAGLTIGSVTPAGPTCTVTGSTVNCSLGNLAKGASRDITIPVVAAANLAAGVTATAANIKIQDSTGPVTLTGTRPVAVTGAPQVTLTPTFGTVSAVEPGATGTIPVTLKNEGTSDATNARFSVVAPAGVTFGTPLPAGCTADATSTRLSCTATIAAGATAPAFSVPVTVDPTADPSGTITGGCFDRNDNGVCTSPPDVTLPAIPLTTRFDQEVTVRVNRAQLAPGTADTATAQVVITSTKAQNVDVSIPIPAAVSGWTISADNGCTKGASDITCTGLALPAGAKTVTLTITTPNTTSTGDLWDAGVKLTGRGAATTTTASQIALVGTSPYDLSVAVSGVPGNNSVLPGDTVPLTVQVTNSASSNLTSATIKAPVVITAPAGTTFGTPPADCTRTTPTTLNCRVDVSDVGTRANWTVPIVIPGNANPATPIAGGCVDLDSTPACDATIGSFSLRKPLATVVSTGTVTAASPAPGQTGTATVSLAAAEVRPNLGVTVSLAGLPAGVDVTAVRLGGRTCTIAAGTATCPGTNFPDTGTTPLAIDFTTGSSTAPDSTWRPTITVTDPGKDSVVLRPQVLAVGSPTSDVSVALVLPPAGTVLPGGTADVQVTMTNNSVSDDPAALATFTAPAGTTFDLTGTTAADYCTTSSATQISCRTALAAGAKAQFRLNLKVASTAASGASVAGGCVDVPGGTDCDTAIALTLGKPFSDQAQLGFTRATVAPGAIDSGFITVTTDRPLSGLTITVPLAGKPSDLEIAGASSPTGAPCTVNNTEITCSGISLASDGPDQRLVDVRLHPASRMPANATWSPTATLSNGAGGTSQANGELLRTSAPAPDVKYTMSAPTTPVAPGTTAVITGTLDNKGFSDLTNASVRVKAPTGTTFGTPLPAGCTAAAGSSLMDCVVNLPAGAAAPVSWSLPIQIPANANPNTPVTGGCVDFDRDNVCEPGEPVLPAVALTATLDQALTVRTPTGGGATLTPGVTGTVTVTVASTQSKSGLTVTIPTDTLPTGMQVVQVRSDAGSCTIGDKAVTCTNVSVTGGGTADVVLTTLVAGNAPAGDWSPAVLVSQGSQSKEQTVTAAATIGAPRTDPKLTVSVPVSGTVMPGGTGTLTLLVTNDGPSQATGLTYTVLAPTGTTFPTLTGPAASACQRVSDRQLNCTVNVAGNGRTSVAIPIAVDPTVSAANPVTGGCVRNTVGSTCSPSDYQIQSITLATPLSGKLQIAGAPVTVVPGRTGSGVLRITATGAVSNATVTIPLAGKPAGFTVTGVSGPQGSTCTNGATEIRCTGVNLVTGANTAVTVTTKVDAGAAGSLSWQATGITVAAAGETVTGGTAQLITSGDPVAAVTYKPTTPSRTVKPGETTSLTVAVSNAGPSDAARRTATLIAPNNTSFGNLSGPAATACTVTSASVLTCTYDLAAGASTSWTVPLQVSAGVKDGDKLTGGCVSADGNRTCGDDLDVSIDETPVNSSISDTGTLTLDGAVVPAGESGTALVRFSATAAFTGLTLTVPLGGLPTGFSVSAASIDGATCTVGESAITCTGIDLAAGEPKALSLSVDVAAGAAATAAWRATGITLSDPDDADDKLTASGLLVSTTAAAYSVAVTVGSPSVTAPAPGQTTVLPITLSNAGPGDADPYVATIRLPDGAVAGALPSGCVAGTDTRTVVCTVKLAAGASRTIQLPLVVSLDLKGGETLTGGCVDQALSTDPEADGECGGDTDVALPSIPVARHKVNLAVEYGKPAVTLTPGAAVVIRVPYTNDGTETADEVRFTVRPPAGVVVRSAAILLDAASAESISAAATANTVAAACQPAGGSEAANAVVCEAPDQAGLDGSELWLTIDASNSAKSGTQPMRVTVSTSSADGNSTDNTVEVMLKLKAKASSGNGGDDGDNGNGGGGNDGGGDLPRTGPQIFGALLTSLMLIIAGSLMLVTMRRPGAAAVAGRVPTSYPARHVRPAARPWTRRRRDDRQSG</sequence>
<keyword evidence="3" id="KW-0732">Signal</keyword>
<dbReference type="Pfam" id="PF01345">
    <property type="entry name" value="DUF11"/>
    <property type="match status" value="1"/>
</dbReference>
<organism evidence="5 6">
    <name type="scientific">Paractinoplanes pyxinae</name>
    <dbReference type="NCBI Taxonomy" id="2997416"/>
    <lineage>
        <taxon>Bacteria</taxon>
        <taxon>Bacillati</taxon>
        <taxon>Actinomycetota</taxon>
        <taxon>Actinomycetes</taxon>
        <taxon>Micromonosporales</taxon>
        <taxon>Micromonosporaceae</taxon>
        <taxon>Paractinoplanes</taxon>
    </lineage>
</organism>
<dbReference type="RefSeq" id="WP_267563693.1">
    <property type="nucleotide sequence ID" value="NZ_JAPNTZ010000005.1"/>
</dbReference>